<dbReference type="Gene3D" id="2.60.40.4070">
    <property type="match status" value="1"/>
</dbReference>
<dbReference type="InterPro" id="IPR013783">
    <property type="entry name" value="Ig-like_fold"/>
</dbReference>
<reference evidence="5" key="1">
    <citation type="journal article" date="2020" name="mSystems">
        <title>Genome- and Community-Level Interaction Insights into Carbon Utilization and Element Cycling Functions of Hydrothermarchaeota in Hydrothermal Sediment.</title>
        <authorList>
            <person name="Zhou Z."/>
            <person name="Liu Y."/>
            <person name="Xu W."/>
            <person name="Pan J."/>
            <person name="Luo Z.H."/>
            <person name="Li M."/>
        </authorList>
    </citation>
    <scope>NUCLEOTIDE SEQUENCE [LARGE SCALE GENOMIC DNA]</scope>
    <source>
        <strain evidence="5">HyVt-456</strain>
    </source>
</reference>
<evidence type="ECO:0000256" key="2">
    <source>
        <dbReference type="ARBA" id="ARBA00023157"/>
    </source>
</evidence>
<evidence type="ECO:0000256" key="1">
    <source>
        <dbReference type="ARBA" id="ARBA00022729"/>
    </source>
</evidence>
<dbReference type="InterPro" id="IPR026444">
    <property type="entry name" value="Secre_tail"/>
</dbReference>
<dbReference type="InterPro" id="IPR025965">
    <property type="entry name" value="FlgD/Vpr_Ig-like"/>
</dbReference>
<protein>
    <submittedName>
        <fullName evidence="5">T9SS type A sorting domain-containing protein</fullName>
    </submittedName>
</protein>
<dbReference type="SUPFAM" id="SSF49899">
    <property type="entry name" value="Concanavalin A-like lectins/glucanases"/>
    <property type="match status" value="2"/>
</dbReference>
<dbReference type="AlphaFoldDB" id="A0A7V1PTS8"/>
<name>A0A7V1PTS8_CALAY</name>
<dbReference type="SMART" id="SM00560">
    <property type="entry name" value="LamGL"/>
    <property type="match status" value="1"/>
</dbReference>
<dbReference type="Gene3D" id="2.60.120.200">
    <property type="match status" value="2"/>
</dbReference>
<gene>
    <name evidence="5" type="ORF">ENJ10_03130</name>
</gene>
<proteinExistence type="predicted"/>
<feature type="signal peptide" evidence="3">
    <location>
        <begin position="1"/>
        <end position="19"/>
    </location>
</feature>
<keyword evidence="2" id="KW-1015">Disulfide bond</keyword>
<accession>A0A7V1PTS8</accession>
<dbReference type="InterPro" id="IPR013320">
    <property type="entry name" value="ConA-like_dom_sf"/>
</dbReference>
<dbReference type="NCBIfam" id="TIGR04183">
    <property type="entry name" value="Por_Secre_tail"/>
    <property type="match status" value="1"/>
</dbReference>
<evidence type="ECO:0000313" key="5">
    <source>
        <dbReference type="EMBL" id="HED09657.1"/>
    </source>
</evidence>
<evidence type="ECO:0000259" key="4">
    <source>
        <dbReference type="SMART" id="SM00560"/>
    </source>
</evidence>
<dbReference type="Pfam" id="PF13860">
    <property type="entry name" value="FlgD_ig"/>
    <property type="match status" value="1"/>
</dbReference>
<dbReference type="Pfam" id="PF13385">
    <property type="entry name" value="Laminin_G_3"/>
    <property type="match status" value="2"/>
</dbReference>
<evidence type="ECO:0000256" key="3">
    <source>
        <dbReference type="SAM" id="SignalP"/>
    </source>
</evidence>
<keyword evidence="1 3" id="KW-0732">Signal</keyword>
<feature type="chain" id="PRO_5031149266" evidence="3">
    <location>
        <begin position="20"/>
        <end position="899"/>
    </location>
</feature>
<dbReference type="Gene3D" id="2.60.40.10">
    <property type="entry name" value="Immunoglobulins"/>
    <property type="match status" value="1"/>
</dbReference>
<organism evidence="5">
    <name type="scientific">Caldithrix abyssi</name>
    <dbReference type="NCBI Taxonomy" id="187145"/>
    <lineage>
        <taxon>Bacteria</taxon>
        <taxon>Pseudomonadati</taxon>
        <taxon>Calditrichota</taxon>
        <taxon>Calditrichia</taxon>
        <taxon>Calditrichales</taxon>
        <taxon>Calditrichaceae</taxon>
        <taxon>Caldithrix</taxon>
    </lineage>
</organism>
<feature type="domain" description="LamG-like jellyroll fold" evidence="4">
    <location>
        <begin position="271"/>
        <end position="405"/>
    </location>
</feature>
<dbReference type="EMBL" id="DRLD01000084">
    <property type="protein sequence ID" value="HED09657.1"/>
    <property type="molecule type" value="Genomic_DNA"/>
</dbReference>
<dbReference type="Proteomes" id="UP000886005">
    <property type="component" value="Unassembled WGS sequence"/>
</dbReference>
<dbReference type="InterPro" id="IPR006558">
    <property type="entry name" value="LamG-like"/>
</dbReference>
<sequence>MRTLTLILLILASVRFTFAQNNTLRFDGVDDYVTTNNAMDLDGPGNSVILEAWIYVESFPTGDYDISSIMGIEGNGAALLRLGDPGVNQPKNMLQFVLTFSGQQYKLNSTTALNTNTWYHVAAAWKSSTTVAYITINGQVDVSGSLGPGSDFTANDIFYIGAIFSPAERFFNGKIDEVRVWNADFSLATIRANMYKELSGTETGLVAYYKLNESSGTSTADAQSSASHNATLYNMTGNEWQASAAFAGPKQALDFTLDYVTISSIFGLSTTTLTVESWVYLASTSEKGAFVHIGDHDTGYGIGVGSSDWDNAGNELIVLYDLRRWIPSGINIGTGWHHVAFSIGSLGECTIYLDGVAVYVESGDPTDPLAPTGSSSIGSSQTTTRSLTAGMIDEVRIWKSTLTEQDIRENMFRALVGNETNLVGYYNFDNTSGSTLPDFTAGNNDGTLTGPVWVNSSAFNTWLNTYSSTWTEAANWSSGVPVSTDNVGIINYSGGASPVLSGTPTVNHMVIGSSAGLTLSSDAVINGNLFLYDNLDLNGQTVTLGSSARLYEAGGNVQGASGQIQTTRNLNNIDEDVAGLGAKITTSADMGSTTIIRGHEAQGPQGIERYYQINPANNSGLNATLVFNYLDSELNGLTEADLRLFKSTDGNTWAEQASSVVNTTDNTLTLSGIADFSWWTGAIQGADASLPVELASFSADAGDGWVTLKWSTASELQNQGFEILRSDAPDGEFQLLDSYTRNSDLRGAGTSNRAHDYTFTDTYVYNGNTYYYKLVDVDNNGVRTEHGPLSATPESAVGDGKKGNVPEAFALYQNSPNPFNPSTTIRFDLPGSSARVLLEVYNLLGQKITTLYDGVPEAGSYSAIWNGRNDAGREMPSGVYIYRLSTDNFVGSHRMVLMK</sequence>
<comment type="caution">
    <text evidence="5">The sequence shown here is derived from an EMBL/GenBank/DDBJ whole genome shotgun (WGS) entry which is preliminary data.</text>
</comment>